<evidence type="ECO:0000256" key="2">
    <source>
        <dbReference type="SAM" id="Phobius"/>
    </source>
</evidence>
<gene>
    <name evidence="4" type="primary">LOC132799253</name>
</gene>
<dbReference type="GeneID" id="132799253"/>
<dbReference type="Proteomes" id="UP001652623">
    <property type="component" value="Chromosome 10"/>
</dbReference>
<keyword evidence="3" id="KW-1185">Reference proteome</keyword>
<keyword evidence="2" id="KW-0472">Membrane</keyword>
<evidence type="ECO:0000256" key="1">
    <source>
        <dbReference type="SAM" id="MobiDB-lite"/>
    </source>
</evidence>
<reference evidence="4" key="1">
    <citation type="submission" date="2025-08" db="UniProtKB">
        <authorList>
            <consortium name="RefSeq"/>
        </authorList>
    </citation>
    <scope>IDENTIFICATION</scope>
    <source>
        <tissue evidence="4">Seedling</tissue>
    </source>
</reference>
<feature type="compositionally biased region" description="Polar residues" evidence="1">
    <location>
        <begin position="33"/>
        <end position="47"/>
    </location>
</feature>
<name>A0ABM3ZTJ9_ZIZJJ</name>
<feature type="transmembrane region" description="Helical" evidence="2">
    <location>
        <begin position="55"/>
        <end position="78"/>
    </location>
</feature>
<feature type="region of interest" description="Disordered" evidence="1">
    <location>
        <begin position="1"/>
        <end position="47"/>
    </location>
</feature>
<keyword evidence="2" id="KW-1133">Transmembrane helix</keyword>
<organism evidence="3 4">
    <name type="scientific">Ziziphus jujuba</name>
    <name type="common">Chinese jujube</name>
    <name type="synonym">Ziziphus sativa</name>
    <dbReference type="NCBI Taxonomy" id="326968"/>
    <lineage>
        <taxon>Eukaryota</taxon>
        <taxon>Viridiplantae</taxon>
        <taxon>Streptophyta</taxon>
        <taxon>Embryophyta</taxon>
        <taxon>Tracheophyta</taxon>
        <taxon>Spermatophyta</taxon>
        <taxon>Magnoliopsida</taxon>
        <taxon>eudicotyledons</taxon>
        <taxon>Gunneridae</taxon>
        <taxon>Pentapetalae</taxon>
        <taxon>rosids</taxon>
        <taxon>fabids</taxon>
        <taxon>Rosales</taxon>
        <taxon>Rhamnaceae</taxon>
        <taxon>Paliureae</taxon>
        <taxon>Ziziphus</taxon>
    </lineage>
</organism>
<accession>A0ABM3ZTJ9</accession>
<sequence length="255" mass="29217">MGRESIEKGGGLLNDPLLPVKRSDGSSGAVECSISSRDSAGTNENRSSFSSATTMVVVTSLVAVCGSYVFVGLTHYWISKDQFMILICRFDIPHRLNLELVLTWASLWLGCYSEWENSRLPRKKMYNGHFRDNLYLRMACHSFLKGFLVAEPWKTSGRMWDGASYVVSYPNISIYFQLLVMCQMEIFVFQLPIMYLNIAEITPKNLRGGFTAAHQDVYIGWRATNTCLYWLERIWKRIRQRPHLSPICWAWTGLG</sequence>
<protein>
    <submittedName>
        <fullName evidence="4">Uncharacterized protein LOC132799253 isoform X1</fullName>
    </submittedName>
</protein>
<evidence type="ECO:0000313" key="3">
    <source>
        <dbReference type="Proteomes" id="UP001652623"/>
    </source>
</evidence>
<dbReference type="RefSeq" id="XP_060667783.1">
    <property type="nucleotide sequence ID" value="XM_060811800.1"/>
</dbReference>
<proteinExistence type="predicted"/>
<keyword evidence="2" id="KW-0812">Transmembrane</keyword>
<evidence type="ECO:0000313" key="4">
    <source>
        <dbReference type="RefSeq" id="XP_060667783.1"/>
    </source>
</evidence>